<dbReference type="Proteomes" id="UP001431963">
    <property type="component" value="Unassembled WGS sequence"/>
</dbReference>
<dbReference type="PANTHER" id="PTHR38340">
    <property type="entry name" value="S-LAYER PROTEIN"/>
    <property type="match status" value="1"/>
</dbReference>
<dbReference type="Gene3D" id="2.150.10.10">
    <property type="entry name" value="Serralysin-like metalloprotease, C-terminal"/>
    <property type="match status" value="1"/>
</dbReference>
<reference evidence="3" key="1">
    <citation type="submission" date="2024-02" db="EMBL/GenBank/DDBJ databases">
        <title>Genome sequences of strain Gemmobacter sp. JM10B15.</title>
        <authorList>
            <person name="Zhang M."/>
        </authorList>
    </citation>
    <scope>NUCLEOTIDE SEQUENCE</scope>
    <source>
        <strain evidence="3">JM10B15</strain>
    </source>
</reference>
<dbReference type="InterPro" id="IPR018511">
    <property type="entry name" value="Hemolysin-typ_Ca-bd_CS"/>
</dbReference>
<dbReference type="InterPro" id="IPR001343">
    <property type="entry name" value="Hemolysn_Ca-bd"/>
</dbReference>
<evidence type="ECO:0000313" key="3">
    <source>
        <dbReference type="EMBL" id="MEH7829192.1"/>
    </source>
</evidence>
<name>A0ABU8BY59_9RHOB</name>
<keyword evidence="2" id="KW-0964">Secreted</keyword>
<dbReference type="Pfam" id="PF00353">
    <property type="entry name" value="HemolysinCabind"/>
    <property type="match status" value="1"/>
</dbReference>
<accession>A0ABU8BY59</accession>
<gene>
    <name evidence="3" type="ORF">V6590_13630</name>
</gene>
<dbReference type="EMBL" id="JBALHR010000008">
    <property type="protein sequence ID" value="MEH7829192.1"/>
    <property type="molecule type" value="Genomic_DNA"/>
</dbReference>
<dbReference type="PROSITE" id="PS00330">
    <property type="entry name" value="HEMOLYSIN_CALCIUM"/>
    <property type="match status" value="3"/>
</dbReference>
<evidence type="ECO:0000256" key="2">
    <source>
        <dbReference type="ARBA" id="ARBA00022525"/>
    </source>
</evidence>
<protein>
    <submittedName>
        <fullName evidence="3">Calcium-binding protein</fullName>
    </submittedName>
</protein>
<dbReference type="PRINTS" id="PR00313">
    <property type="entry name" value="CABNDNGRPT"/>
</dbReference>
<dbReference type="InterPro" id="IPR011049">
    <property type="entry name" value="Serralysin-like_metalloprot_C"/>
</dbReference>
<comment type="subcellular location">
    <subcellularLocation>
        <location evidence="1">Secreted</location>
    </subcellularLocation>
</comment>
<dbReference type="RefSeq" id="WP_335423996.1">
    <property type="nucleotide sequence ID" value="NZ_JBALHR010000008.1"/>
</dbReference>
<proteinExistence type="predicted"/>
<evidence type="ECO:0000313" key="4">
    <source>
        <dbReference type="Proteomes" id="UP001431963"/>
    </source>
</evidence>
<keyword evidence="4" id="KW-1185">Reference proteome</keyword>
<sequence length="582" mass="63101">MVIPTWRYFDTKTRSLKSDARNEITSFVKKVLESGADIRAFEIGNAWHQFVKLGDAFKHASTATKLSGWTAKEFGELQSLIALAVHRAIEDYKTKNTLNSEADIWVQSGQKGEGDFDWSGTNDNLEIFGEFGVLEWASVDGIVDRFYQNTGDPNLGLENGNDPLDPYYFNRSKWPVLSRPDRIWDALDKLNLAYGNLDLVATEWNLRADRIENEEGEELSGDDANITGLERLPLFLHLFARMIEAGVDAGSLFSIKALGDSNGGLSRQMDLDGDLTPTGLLFRMMRDSLPGTKLVNPGGDELTDADIVFKDANGQNAGLTFTYTGNDQTVIWFANGRGERLDLTANIAAYTSGSNVHVHATKLIFDPDAAGATTPVSAVADARTVGFSLDKIDGATQGDGRVAFHLDDFEVMQIVITKGRGVTLKGDDQTKGNDFLTGSAYNDNLMGYDGNDLLTGGGGDDRLSGGAGTDRLVGGVGTDRFVFDTALGASNVDTIEFFRPDVDQIRLENDIFKGLTAGRALADDRFAANTTGNATDASDRIIYETDTGKVFYDADGSGSGAKVLFAILENKPVLDSGDFIVI</sequence>
<evidence type="ECO:0000256" key="1">
    <source>
        <dbReference type="ARBA" id="ARBA00004613"/>
    </source>
</evidence>
<dbReference type="PANTHER" id="PTHR38340:SF1">
    <property type="entry name" value="S-LAYER PROTEIN"/>
    <property type="match status" value="1"/>
</dbReference>
<dbReference type="SUPFAM" id="SSF51120">
    <property type="entry name" value="beta-Roll"/>
    <property type="match status" value="1"/>
</dbReference>
<organism evidence="3 4">
    <name type="scientific">Gemmobacter denitrificans</name>
    <dbReference type="NCBI Taxonomy" id="3123040"/>
    <lineage>
        <taxon>Bacteria</taxon>
        <taxon>Pseudomonadati</taxon>
        <taxon>Pseudomonadota</taxon>
        <taxon>Alphaproteobacteria</taxon>
        <taxon>Rhodobacterales</taxon>
        <taxon>Paracoccaceae</taxon>
        <taxon>Gemmobacter</taxon>
    </lineage>
</organism>
<comment type="caution">
    <text evidence="3">The sequence shown here is derived from an EMBL/GenBank/DDBJ whole genome shotgun (WGS) entry which is preliminary data.</text>
</comment>
<dbReference type="InterPro" id="IPR050557">
    <property type="entry name" value="RTX_toxin/Mannuronan_C5-epim"/>
</dbReference>